<reference evidence="1" key="1">
    <citation type="submission" date="2022-08" db="EMBL/GenBank/DDBJ databases">
        <title>Genome Sequence of Fusarium decemcellulare.</title>
        <authorList>
            <person name="Buettner E."/>
        </authorList>
    </citation>
    <scope>NUCLEOTIDE SEQUENCE</scope>
    <source>
        <strain evidence="1">Babe19</strain>
    </source>
</reference>
<gene>
    <name evidence="1" type="ORF">NM208_g10733</name>
</gene>
<evidence type="ECO:0000313" key="1">
    <source>
        <dbReference type="EMBL" id="KAJ3527374.1"/>
    </source>
</evidence>
<dbReference type="Proteomes" id="UP001148629">
    <property type="component" value="Unassembled WGS sequence"/>
</dbReference>
<protein>
    <submittedName>
        <fullName evidence="1">Uncharacterized protein</fullName>
    </submittedName>
</protein>
<keyword evidence="2" id="KW-1185">Reference proteome</keyword>
<evidence type="ECO:0000313" key="2">
    <source>
        <dbReference type="Proteomes" id="UP001148629"/>
    </source>
</evidence>
<name>A0ACC1RWT7_9HYPO</name>
<sequence>MDVLIDSRFERLEKALASLIDSVTKYHPSTAQAKELETADNELSKGLEQVQIHQNNYLRIQQLRESSAALDAQIRETVSSLATTRKDIVTTHTTTFPTGPNYPIAYEELLNYARRISKTTMPPAGTIKAVSPTPEGQTPGPDSQPMSAVDTLSTSFIADISTQQTTTSANTNLPEVWTQFLNPLSGQLFFPWPQEEKIRAGSLASNQVLTEQGINPKGYDPAEEEERQRREEEERKQKEEEERLALEERNRKIREERERQRIERERQREKDQEAWRRASVVGGPSGPPGEARSTAGPPQQKAQFQFTNLDDLDDDDDDD</sequence>
<organism evidence="1 2">
    <name type="scientific">Fusarium decemcellulare</name>
    <dbReference type="NCBI Taxonomy" id="57161"/>
    <lineage>
        <taxon>Eukaryota</taxon>
        <taxon>Fungi</taxon>
        <taxon>Dikarya</taxon>
        <taxon>Ascomycota</taxon>
        <taxon>Pezizomycotina</taxon>
        <taxon>Sordariomycetes</taxon>
        <taxon>Hypocreomycetidae</taxon>
        <taxon>Hypocreales</taxon>
        <taxon>Nectriaceae</taxon>
        <taxon>Fusarium</taxon>
        <taxon>Fusarium decemcellulare species complex</taxon>
    </lineage>
</organism>
<comment type="caution">
    <text evidence="1">The sequence shown here is derived from an EMBL/GenBank/DDBJ whole genome shotgun (WGS) entry which is preliminary data.</text>
</comment>
<accession>A0ACC1RWT7</accession>
<dbReference type="EMBL" id="JANRMS010001570">
    <property type="protein sequence ID" value="KAJ3527374.1"/>
    <property type="molecule type" value="Genomic_DNA"/>
</dbReference>
<proteinExistence type="predicted"/>